<organism evidence="1 2">
    <name type="scientific">Ancylostoma ceylanicum</name>
    <dbReference type="NCBI Taxonomy" id="53326"/>
    <lineage>
        <taxon>Eukaryota</taxon>
        <taxon>Metazoa</taxon>
        <taxon>Ecdysozoa</taxon>
        <taxon>Nematoda</taxon>
        <taxon>Chromadorea</taxon>
        <taxon>Rhabditida</taxon>
        <taxon>Rhabditina</taxon>
        <taxon>Rhabditomorpha</taxon>
        <taxon>Strongyloidea</taxon>
        <taxon>Ancylostomatidae</taxon>
        <taxon>Ancylostomatinae</taxon>
        <taxon>Ancylostoma</taxon>
    </lineage>
</organism>
<name>A0A0D6LMK2_9BILA</name>
<accession>A0A0D6LMK2</accession>
<proteinExistence type="predicted"/>
<sequence length="286" mass="33703">MASARKEESAAIQMQYWWRRHLKRNEELAEKARRISEWRGLQDISLHNTELIEQLKAIRRRKSHNLSVPIKINFTAIACTILQRHFPPSSGWTRAYDLMKYEHILQLPARKVTEYLSKESEAPAKLVKDESEEILERIEYERRHNAAKVIQRAFKNYHRKKVAGRYLRRITEIRPQRRVELIAQINDRLNERKTLRKDHITVIKERLATYRAAREKDADAYAKRQLVIQSMKRDILVLNSITAETSITPGLLKCLGSTRPLAHYKASLSHESEMERIDDKLLGLHI</sequence>
<evidence type="ECO:0000313" key="1">
    <source>
        <dbReference type="EMBL" id="EPB72423.1"/>
    </source>
</evidence>
<dbReference type="AlphaFoldDB" id="A0A0D6LMK2"/>
<dbReference type="InterPro" id="IPR000048">
    <property type="entry name" value="IQ_motif_EF-hand-BS"/>
</dbReference>
<gene>
    <name evidence="1" type="ORF">ANCCEY_08494</name>
</gene>
<dbReference type="EMBL" id="KE125048">
    <property type="protein sequence ID" value="EPB72423.1"/>
    <property type="molecule type" value="Genomic_DNA"/>
</dbReference>
<keyword evidence="2" id="KW-1185">Reference proteome</keyword>
<protein>
    <submittedName>
        <fullName evidence="1">Uncharacterized protein</fullName>
    </submittedName>
</protein>
<dbReference type="Pfam" id="PF00612">
    <property type="entry name" value="IQ"/>
    <property type="match status" value="1"/>
</dbReference>
<dbReference type="Proteomes" id="UP000054495">
    <property type="component" value="Unassembled WGS sequence"/>
</dbReference>
<evidence type="ECO:0000313" key="2">
    <source>
        <dbReference type="Proteomes" id="UP000054495"/>
    </source>
</evidence>
<reference evidence="1 2" key="1">
    <citation type="submission" date="2013-05" db="EMBL/GenBank/DDBJ databases">
        <title>Draft genome of the parasitic nematode Anyclostoma ceylanicum.</title>
        <authorList>
            <person name="Mitreva M."/>
        </authorList>
    </citation>
    <scope>NUCLEOTIDE SEQUENCE [LARGE SCALE GENOMIC DNA]</scope>
</reference>